<keyword evidence="4" id="KW-1185">Reference proteome</keyword>
<feature type="domain" description="Gfo/Idh/MocA-like oxidoreductase N-terminal" evidence="1">
    <location>
        <begin position="6"/>
        <end position="120"/>
    </location>
</feature>
<dbReference type="InterPro" id="IPR055170">
    <property type="entry name" value="GFO_IDH_MocA-like_dom"/>
</dbReference>
<evidence type="ECO:0000259" key="1">
    <source>
        <dbReference type="Pfam" id="PF01408"/>
    </source>
</evidence>
<dbReference type="Gene3D" id="3.40.50.720">
    <property type="entry name" value="NAD(P)-binding Rossmann-like Domain"/>
    <property type="match status" value="1"/>
</dbReference>
<dbReference type="Pfam" id="PF01408">
    <property type="entry name" value="GFO_IDH_MocA"/>
    <property type="match status" value="1"/>
</dbReference>
<feature type="domain" description="GFO/IDH/MocA-like oxidoreductase" evidence="2">
    <location>
        <begin position="130"/>
        <end position="252"/>
    </location>
</feature>
<keyword evidence="3" id="KW-0560">Oxidoreductase</keyword>
<dbReference type="Pfam" id="PF22725">
    <property type="entry name" value="GFO_IDH_MocA_C3"/>
    <property type="match status" value="1"/>
</dbReference>
<comment type="caution">
    <text evidence="3">The sequence shown here is derived from an EMBL/GenBank/DDBJ whole genome shotgun (WGS) entry which is preliminary data.</text>
</comment>
<sequence length="342" mass="37427">MKKWGIGLIGCGSIADVHLEALRGIDHARIVAVASRNEQRARETSDRYACGWTTDYQEILENRDIDIVCITTGSGSHGRIGTEALQAGKHVLVEKPIAMSANEASSMIRLANEKQLTLSVVSQTRFFPHHQLLKQTIEDGQIGNLLLVEVSRPFYRSQAYYDEAAWRGTKANDGGALLNQGIHSIDLLLWLAGKVRSVAGRAATQTHHMESEDMGLAMLTMENGGFATLMCTTSAIPGFPPSINVYGEKGTIKIVGQEITHWTVPGILLPNYENDNKSGNAGADPRNLNSAYHRMQIIDFIESVSQKRKPAVTAEAGREAVRLIELIHRSSEQGGIPISFDL</sequence>
<accession>A0ABM9CQA5</accession>
<proteinExistence type="predicted"/>
<dbReference type="InterPro" id="IPR051317">
    <property type="entry name" value="Gfo/Idh/MocA_oxidoreduct"/>
</dbReference>
<dbReference type="GO" id="GO:0102497">
    <property type="term" value="F:scyllo-inositol dehydrogenase (NADP+) activity"/>
    <property type="evidence" value="ECO:0007669"/>
    <property type="project" value="UniProtKB-EC"/>
</dbReference>
<evidence type="ECO:0000259" key="2">
    <source>
        <dbReference type="Pfam" id="PF22725"/>
    </source>
</evidence>
<reference evidence="3" key="1">
    <citation type="submission" date="2022-01" db="EMBL/GenBank/DDBJ databases">
        <authorList>
            <person name="Criscuolo A."/>
        </authorList>
    </citation>
    <scope>NUCLEOTIDE SEQUENCE</scope>
    <source>
        <strain evidence="3">CIP111891</strain>
    </source>
</reference>
<dbReference type="EC" id="1.1.1.371" evidence="3"/>
<dbReference type="EMBL" id="CAKMMW010000020">
    <property type="protein sequence ID" value="CAH1221376.1"/>
    <property type="molecule type" value="Genomic_DNA"/>
</dbReference>
<dbReference type="RefSeq" id="WP_236291280.1">
    <property type="nucleotide sequence ID" value="NZ_CAKMMW010000020.1"/>
</dbReference>
<evidence type="ECO:0000313" key="4">
    <source>
        <dbReference type="Proteomes" id="UP000838821"/>
    </source>
</evidence>
<dbReference type="SUPFAM" id="SSF51735">
    <property type="entry name" value="NAD(P)-binding Rossmann-fold domains"/>
    <property type="match status" value="1"/>
</dbReference>
<dbReference type="PANTHER" id="PTHR43708">
    <property type="entry name" value="CONSERVED EXPRESSED OXIDOREDUCTASE (EUROFUNG)"/>
    <property type="match status" value="1"/>
</dbReference>
<organism evidence="3 4">
    <name type="scientific">Paenibacillus allorhizoplanae</name>
    <dbReference type="NCBI Taxonomy" id="2905648"/>
    <lineage>
        <taxon>Bacteria</taxon>
        <taxon>Bacillati</taxon>
        <taxon>Bacillota</taxon>
        <taxon>Bacilli</taxon>
        <taxon>Bacillales</taxon>
        <taxon>Paenibacillaceae</taxon>
        <taxon>Paenibacillus</taxon>
    </lineage>
</organism>
<dbReference type="Gene3D" id="3.30.360.10">
    <property type="entry name" value="Dihydrodipicolinate Reductase, domain 2"/>
    <property type="match status" value="1"/>
</dbReference>
<protein>
    <submittedName>
        <fullName evidence="3">Scyllo-inositol 2-dehydrogenase (NADP(+)) IolW</fullName>
        <ecNumber evidence="3">1.1.1.371</ecNumber>
    </submittedName>
</protein>
<dbReference type="Proteomes" id="UP000838821">
    <property type="component" value="Unassembled WGS sequence"/>
</dbReference>
<dbReference type="InterPro" id="IPR036291">
    <property type="entry name" value="NAD(P)-bd_dom_sf"/>
</dbReference>
<name>A0ABM9CQA5_9BACL</name>
<dbReference type="PANTHER" id="PTHR43708:SF8">
    <property type="entry name" value="OXIDOREDUCTASE"/>
    <property type="match status" value="1"/>
</dbReference>
<gene>
    <name evidence="3" type="primary">iolW_3</name>
    <name evidence="3" type="ORF">PAECIP111891_05167</name>
</gene>
<dbReference type="SUPFAM" id="SSF55347">
    <property type="entry name" value="Glyceraldehyde-3-phosphate dehydrogenase-like, C-terminal domain"/>
    <property type="match status" value="1"/>
</dbReference>
<dbReference type="InterPro" id="IPR000683">
    <property type="entry name" value="Gfo/Idh/MocA-like_OxRdtase_N"/>
</dbReference>
<evidence type="ECO:0000313" key="3">
    <source>
        <dbReference type="EMBL" id="CAH1221376.1"/>
    </source>
</evidence>